<gene>
    <name evidence="2" type="primary">xkdA</name>
    <name evidence="2" type="ORF">GCM10007111_32040</name>
</gene>
<dbReference type="EMBL" id="BMPN01000005">
    <property type="protein sequence ID" value="GGJ67765.1"/>
    <property type="molecule type" value="Genomic_DNA"/>
</dbReference>
<organism evidence="2 3">
    <name type="scientific">Virgibacillus kapii</name>
    <dbReference type="NCBI Taxonomy" id="1638645"/>
    <lineage>
        <taxon>Bacteria</taxon>
        <taxon>Bacillati</taxon>
        <taxon>Bacillota</taxon>
        <taxon>Bacilli</taxon>
        <taxon>Bacillales</taxon>
        <taxon>Bacillaceae</taxon>
        <taxon>Virgibacillus</taxon>
    </lineage>
</organism>
<evidence type="ECO:0000313" key="2">
    <source>
        <dbReference type="EMBL" id="GGJ67765.1"/>
    </source>
</evidence>
<accession>A0ABQ2DQF4</accession>
<dbReference type="Pfam" id="PF06114">
    <property type="entry name" value="Peptidase_M78"/>
    <property type="match status" value="1"/>
</dbReference>
<name>A0ABQ2DQF4_9BACI</name>
<dbReference type="InterPro" id="IPR010359">
    <property type="entry name" value="IrrE_HExxH"/>
</dbReference>
<dbReference type="Proteomes" id="UP000634435">
    <property type="component" value="Unassembled WGS sequence"/>
</dbReference>
<evidence type="ECO:0000259" key="1">
    <source>
        <dbReference type="Pfam" id="PF06114"/>
    </source>
</evidence>
<comment type="caution">
    <text evidence="2">The sequence shown here is derived from an EMBL/GenBank/DDBJ whole genome shotgun (WGS) entry which is preliminary data.</text>
</comment>
<sequence>MNYHTTLLEDAIEQFYFSLNIHHPQELKMKAIAELLEIPIHFVPISSRTYNGEIIIDSRLFPELQWEHFGHELCHVLLHYGNQILNINILFLQYQEWKANNFMLHFCVPTFMLQKYNITNINEGIPFIMEEFKVTQEMAEIRLNHFRNQLQISKLQQQLNALQQK</sequence>
<feature type="domain" description="IrrE N-terminal-like" evidence="1">
    <location>
        <begin position="48"/>
        <end position="144"/>
    </location>
</feature>
<dbReference type="RefSeq" id="WP_188943768.1">
    <property type="nucleotide sequence ID" value="NZ_BMPN01000005.1"/>
</dbReference>
<keyword evidence="3" id="KW-1185">Reference proteome</keyword>
<reference evidence="3" key="1">
    <citation type="journal article" date="2019" name="Int. J. Syst. Evol. Microbiol.">
        <title>The Global Catalogue of Microorganisms (GCM) 10K type strain sequencing project: providing services to taxonomists for standard genome sequencing and annotation.</title>
        <authorList>
            <consortium name="The Broad Institute Genomics Platform"/>
            <consortium name="The Broad Institute Genome Sequencing Center for Infectious Disease"/>
            <person name="Wu L."/>
            <person name="Ma J."/>
        </authorList>
    </citation>
    <scope>NUCLEOTIDE SEQUENCE [LARGE SCALE GENOMIC DNA]</scope>
    <source>
        <strain evidence="3">JCM 30071</strain>
    </source>
</reference>
<protein>
    <submittedName>
        <fullName evidence="2">Phage-like element PBSX protein XkdA</fullName>
    </submittedName>
</protein>
<proteinExistence type="predicted"/>
<evidence type="ECO:0000313" key="3">
    <source>
        <dbReference type="Proteomes" id="UP000634435"/>
    </source>
</evidence>